<sequence length="487" mass="51802">MQLDDPTLLRSEAYIDGKWQAAQHGKRFDVLNPADASRIASVADLGAADTNRAILAAERAQREWRERPAKVRSQLLRRWFDLIVANQEDLARLMTAEQGKALAEARLEISYAASFIEWFAEEAKRLYGDVIPGSEDRRLVVIKQPVGVVAAITPWNFPSAMITRKAGPALAAGCTVVLKPAAETPLSALALAALAERAGLPAGVFNIVTGSDAPAIGDTLTASPVVRKLTFTGSTAVGKHLLAASASTVKKVSMELGGNAPVIVFASADIDAAVAGAIASRYRNAGQTCICANRLLVQDSIYAEFVEKFTYAAGQLRVGPGQDENSQMGPMIDKGAMDAVDAMVREAVAEGATITTGGAALDKLGDSFYAPTVLTGVSERMRIYHQEVFGPVAPVLPFSDEAEAITMANDTEYGLAAYIYSNDHGQIWRVSEAIEYGMVGVNEVGITAETIPFGGMKESGLGREGSKYGIDDYVEVKYICMGGISKS</sequence>
<proteinExistence type="inferred from homology"/>
<dbReference type="PROSITE" id="PS00070">
    <property type="entry name" value="ALDEHYDE_DEHYDR_CYS"/>
    <property type="match status" value="1"/>
</dbReference>
<name>A0A5B0X2F1_9GAMM</name>
<dbReference type="Gene3D" id="3.40.605.10">
    <property type="entry name" value="Aldehyde Dehydrogenase, Chain A, domain 1"/>
    <property type="match status" value="1"/>
</dbReference>
<accession>A0A5B0X2F1</accession>
<protein>
    <submittedName>
        <fullName evidence="6">NAD-dependent succinate-semialdehyde dehydrogenase</fullName>
    </submittedName>
</protein>
<dbReference type="InterPro" id="IPR050740">
    <property type="entry name" value="Aldehyde_DH_Superfamily"/>
</dbReference>
<dbReference type="InterPro" id="IPR016161">
    <property type="entry name" value="Ald_DH/histidinol_DH"/>
</dbReference>
<organism evidence="6 7">
    <name type="scientific">Pseudohalioglobus sediminis</name>
    <dbReference type="NCBI Taxonomy" id="2606449"/>
    <lineage>
        <taxon>Bacteria</taxon>
        <taxon>Pseudomonadati</taxon>
        <taxon>Pseudomonadota</taxon>
        <taxon>Gammaproteobacteria</taxon>
        <taxon>Cellvibrionales</taxon>
        <taxon>Halieaceae</taxon>
        <taxon>Pseudohalioglobus</taxon>
    </lineage>
</organism>
<dbReference type="Proteomes" id="UP000323708">
    <property type="component" value="Unassembled WGS sequence"/>
</dbReference>
<dbReference type="Gene3D" id="3.40.309.10">
    <property type="entry name" value="Aldehyde Dehydrogenase, Chain A, domain 2"/>
    <property type="match status" value="1"/>
</dbReference>
<comment type="caution">
    <text evidence="6">The sequence shown here is derived from an EMBL/GenBank/DDBJ whole genome shotgun (WGS) entry which is preliminary data.</text>
</comment>
<dbReference type="InterPro" id="IPR016162">
    <property type="entry name" value="Ald_DH_N"/>
</dbReference>
<dbReference type="InterPro" id="IPR016160">
    <property type="entry name" value="Ald_DH_CS_CYS"/>
</dbReference>
<dbReference type="SUPFAM" id="SSF53720">
    <property type="entry name" value="ALDH-like"/>
    <property type="match status" value="1"/>
</dbReference>
<evidence type="ECO:0000256" key="1">
    <source>
        <dbReference type="ARBA" id="ARBA00009986"/>
    </source>
</evidence>
<feature type="domain" description="Aldehyde dehydrogenase" evidence="5">
    <location>
        <begin position="19"/>
        <end position="479"/>
    </location>
</feature>
<keyword evidence="2 4" id="KW-0560">Oxidoreductase</keyword>
<evidence type="ECO:0000313" key="7">
    <source>
        <dbReference type="Proteomes" id="UP000323708"/>
    </source>
</evidence>
<feature type="active site" evidence="3">
    <location>
        <position position="255"/>
    </location>
</feature>
<dbReference type="InterPro" id="IPR029510">
    <property type="entry name" value="Ald_DH_CS_GLU"/>
</dbReference>
<dbReference type="PROSITE" id="PS00687">
    <property type="entry name" value="ALDEHYDE_DEHYDR_GLU"/>
    <property type="match status" value="1"/>
</dbReference>
<reference evidence="6 7" key="1">
    <citation type="submission" date="2019-09" db="EMBL/GenBank/DDBJ databases">
        <authorList>
            <person name="Chen X.-Y."/>
        </authorList>
    </citation>
    <scope>NUCLEOTIDE SEQUENCE [LARGE SCALE GENOMIC DNA]</scope>
    <source>
        <strain evidence="6 7">NY5</strain>
    </source>
</reference>
<dbReference type="PANTHER" id="PTHR43353">
    <property type="entry name" value="SUCCINATE-SEMIALDEHYDE DEHYDROGENASE, MITOCHONDRIAL"/>
    <property type="match status" value="1"/>
</dbReference>
<dbReference type="NCBIfam" id="TIGR01780">
    <property type="entry name" value="SSADH"/>
    <property type="match status" value="1"/>
</dbReference>
<comment type="similarity">
    <text evidence="1 4">Belongs to the aldehyde dehydrogenase family.</text>
</comment>
<evidence type="ECO:0000259" key="5">
    <source>
        <dbReference type="Pfam" id="PF00171"/>
    </source>
</evidence>
<gene>
    <name evidence="6" type="ORF">F0M18_06400</name>
</gene>
<dbReference type="AlphaFoldDB" id="A0A5B0X2F1"/>
<keyword evidence="7" id="KW-1185">Reference proteome</keyword>
<dbReference type="GO" id="GO:0005829">
    <property type="term" value="C:cytosol"/>
    <property type="evidence" value="ECO:0007669"/>
    <property type="project" value="TreeGrafter"/>
</dbReference>
<evidence type="ECO:0000313" key="6">
    <source>
        <dbReference type="EMBL" id="KAA1193530.1"/>
    </source>
</evidence>
<evidence type="ECO:0000256" key="3">
    <source>
        <dbReference type="PROSITE-ProRule" id="PRU10007"/>
    </source>
</evidence>
<dbReference type="InterPro" id="IPR015590">
    <property type="entry name" value="Aldehyde_DH_dom"/>
</dbReference>
<evidence type="ECO:0000256" key="4">
    <source>
        <dbReference type="RuleBase" id="RU003345"/>
    </source>
</evidence>
<dbReference type="FunFam" id="3.40.309.10:FF:000004">
    <property type="entry name" value="Succinate-semialdehyde dehydrogenase I"/>
    <property type="match status" value="1"/>
</dbReference>
<evidence type="ECO:0000256" key="2">
    <source>
        <dbReference type="ARBA" id="ARBA00023002"/>
    </source>
</evidence>
<dbReference type="InterPro" id="IPR016163">
    <property type="entry name" value="Ald_DH_C"/>
</dbReference>
<dbReference type="CDD" id="cd07103">
    <property type="entry name" value="ALDH_F5_SSADH_GabD"/>
    <property type="match status" value="1"/>
</dbReference>
<dbReference type="InterPro" id="IPR010102">
    <property type="entry name" value="Succ_semiAld_DH"/>
</dbReference>
<dbReference type="FunFam" id="3.40.605.10:FF:000005">
    <property type="entry name" value="Succinate-semialdehyde dehydrogenase I"/>
    <property type="match status" value="1"/>
</dbReference>
<dbReference type="Pfam" id="PF00171">
    <property type="entry name" value="Aldedh"/>
    <property type="match status" value="1"/>
</dbReference>
<dbReference type="GO" id="GO:0009450">
    <property type="term" value="P:gamma-aminobutyric acid catabolic process"/>
    <property type="evidence" value="ECO:0007669"/>
    <property type="project" value="InterPro"/>
</dbReference>
<dbReference type="GO" id="GO:0004777">
    <property type="term" value="F:succinate-semialdehyde dehydrogenase (NAD+) activity"/>
    <property type="evidence" value="ECO:0007669"/>
    <property type="project" value="TreeGrafter"/>
</dbReference>
<dbReference type="PANTHER" id="PTHR43353:SF5">
    <property type="entry name" value="SUCCINATE-SEMIALDEHYDE DEHYDROGENASE, MITOCHONDRIAL"/>
    <property type="match status" value="1"/>
</dbReference>
<dbReference type="EMBL" id="VTUX01000002">
    <property type="protein sequence ID" value="KAA1193530.1"/>
    <property type="molecule type" value="Genomic_DNA"/>
</dbReference>